<keyword evidence="1" id="KW-0812">Transmembrane</keyword>
<evidence type="ECO:0008006" key="4">
    <source>
        <dbReference type="Google" id="ProtNLM"/>
    </source>
</evidence>
<dbReference type="EMBL" id="PZJH01000009">
    <property type="protein sequence ID" value="RAK43738.1"/>
    <property type="molecule type" value="Genomic_DNA"/>
</dbReference>
<keyword evidence="1" id="KW-1133">Transmembrane helix</keyword>
<evidence type="ECO:0000313" key="2">
    <source>
        <dbReference type="EMBL" id="RAK43738.1"/>
    </source>
</evidence>
<keyword evidence="3" id="KW-1185">Reference proteome</keyword>
<dbReference type="Proteomes" id="UP000249808">
    <property type="component" value="Unassembled WGS sequence"/>
</dbReference>
<accession>A0A327ZRQ8</accession>
<feature type="transmembrane region" description="Helical" evidence="1">
    <location>
        <begin position="41"/>
        <end position="61"/>
    </location>
</feature>
<feature type="transmembrane region" description="Helical" evidence="1">
    <location>
        <begin position="12"/>
        <end position="35"/>
    </location>
</feature>
<dbReference type="RefSeq" id="WP_111717186.1">
    <property type="nucleotide sequence ID" value="NZ_JBHSSR010000010.1"/>
</dbReference>
<sequence>MYGYEVTITNRLLIVLSTFLTIFTIGLFLFLYPLFQFIHGWYQLILNIGLFVLFILMFVVLKRSKHGEVVMIINEKGFFDRISNDAEPNKMVVWKNVKDITLQKQGEESIIIVQLIDPRRLFKAKSTYIKDGCIHIKLPKHIGVQPKELLRVMHNYKAYYELYIEDEKKKKAEKKKKHKQKTKQ</sequence>
<protein>
    <recommendedName>
        <fullName evidence="4">YfjD family protein</fullName>
    </recommendedName>
</protein>
<keyword evidence="1" id="KW-0472">Membrane</keyword>
<reference evidence="2 3" key="1">
    <citation type="journal article" date="2018" name="Front. Microbiol.">
        <title>Description and Comparative Genomics of Macrococcus caseolyticus subsp. hominis subsp. nov., Macrococcus goetzii sp. nov., Macrococcus epidermidis sp. nov., and Macrococcus bohemicus sp. nov., Novel Macrococci From Human Clinical Material With Virulence Potential and Suspected Uptake of Foreign DNA by Natural Transformation.</title>
        <authorList>
            <person name="Maslanova I."/>
            <person name="Wertheimer Z."/>
            <person name="Sedlacek I."/>
            <person name="Svec P."/>
            <person name="Indrakova A."/>
            <person name="Kovarovic V."/>
            <person name="Schumann P."/>
            <person name="Sproer C."/>
            <person name="Kralova S."/>
            <person name="Sedo O."/>
            <person name="Kristofova L."/>
            <person name="Vrbovska V."/>
            <person name="Fuzik T."/>
            <person name="Petras P."/>
            <person name="Zdrahal Z."/>
            <person name="Ruzickova V."/>
            <person name="Doskar J."/>
            <person name="Pantucek R."/>
        </authorList>
    </citation>
    <scope>NUCLEOTIDE SEQUENCE [LARGE SCALE GENOMIC DNA]</scope>
    <source>
        <strain evidence="2 3">01/688</strain>
    </source>
</reference>
<name>A0A327ZRQ8_9STAP</name>
<proteinExistence type="predicted"/>
<gene>
    <name evidence="2" type="ORF">BHU61_11980</name>
</gene>
<evidence type="ECO:0000256" key="1">
    <source>
        <dbReference type="SAM" id="Phobius"/>
    </source>
</evidence>
<dbReference type="AlphaFoldDB" id="A0A327ZRQ8"/>
<evidence type="ECO:0000313" key="3">
    <source>
        <dbReference type="Proteomes" id="UP000249808"/>
    </source>
</evidence>
<organism evidence="2 3">
    <name type="scientific">Macrococcus epidermidis</name>
    <dbReference type="NCBI Taxonomy" id="1902580"/>
    <lineage>
        <taxon>Bacteria</taxon>
        <taxon>Bacillati</taxon>
        <taxon>Bacillota</taxon>
        <taxon>Bacilli</taxon>
        <taxon>Bacillales</taxon>
        <taxon>Staphylococcaceae</taxon>
        <taxon>Macrococcus</taxon>
    </lineage>
</organism>
<comment type="caution">
    <text evidence="2">The sequence shown here is derived from an EMBL/GenBank/DDBJ whole genome shotgun (WGS) entry which is preliminary data.</text>
</comment>